<dbReference type="Gene3D" id="3.90.190.10">
    <property type="entry name" value="Protein tyrosine phosphatase superfamily"/>
    <property type="match status" value="1"/>
</dbReference>
<evidence type="ECO:0000256" key="6">
    <source>
        <dbReference type="ARBA" id="ARBA00022912"/>
    </source>
</evidence>
<comment type="subcellular location">
    <subcellularLocation>
        <location evidence="1">Cytoplasm</location>
        <location evidence="1">Cytoskeleton</location>
    </subcellularLocation>
</comment>
<dbReference type="InterPro" id="IPR016130">
    <property type="entry name" value="Tyr_Pase_AS"/>
</dbReference>
<accession>S4RHN7</accession>
<evidence type="ECO:0000259" key="11">
    <source>
        <dbReference type="PROSITE" id="PS50056"/>
    </source>
</evidence>
<feature type="domain" description="DEK-C" evidence="12">
    <location>
        <begin position="213"/>
        <end position="268"/>
    </location>
</feature>
<evidence type="ECO:0000256" key="5">
    <source>
        <dbReference type="ARBA" id="ARBA00022801"/>
    </source>
</evidence>
<evidence type="ECO:0000256" key="7">
    <source>
        <dbReference type="ARBA" id="ARBA00023212"/>
    </source>
</evidence>
<dbReference type="CDD" id="cd11652">
    <property type="entry name" value="SSH-N"/>
    <property type="match status" value="1"/>
</dbReference>
<feature type="compositionally biased region" description="Basic and acidic residues" evidence="9">
    <location>
        <begin position="680"/>
        <end position="694"/>
    </location>
</feature>
<dbReference type="Ensembl" id="ENSPMAT00000004738.1">
    <property type="protein sequence ID" value="ENSPMAP00000004719.1"/>
    <property type="gene ID" value="ENSPMAG00000004312.1"/>
</dbReference>
<dbReference type="GO" id="GO:0030837">
    <property type="term" value="P:negative regulation of actin filament polymerization"/>
    <property type="evidence" value="ECO:0007669"/>
    <property type="project" value="InterPro"/>
</dbReference>
<name>S4RHN7_PETMA</name>
<keyword evidence="7" id="KW-0206">Cytoskeleton</keyword>
<evidence type="ECO:0000256" key="1">
    <source>
        <dbReference type="ARBA" id="ARBA00004245"/>
    </source>
</evidence>
<evidence type="ECO:0000256" key="8">
    <source>
        <dbReference type="ARBA" id="ARBA00048336"/>
    </source>
</evidence>
<feature type="compositionally biased region" description="Polar residues" evidence="9">
    <location>
        <begin position="1331"/>
        <end position="1342"/>
    </location>
</feature>
<dbReference type="Pfam" id="PF23040">
    <property type="entry name" value="PH_SSH1-like_1st"/>
    <property type="match status" value="1"/>
</dbReference>
<dbReference type="Pfam" id="PF00782">
    <property type="entry name" value="DSPc"/>
    <property type="match status" value="1"/>
</dbReference>
<reference evidence="13" key="2">
    <citation type="submission" date="2025-09" db="UniProtKB">
        <authorList>
            <consortium name="Ensembl"/>
        </authorList>
    </citation>
    <scope>IDENTIFICATION</scope>
</reference>
<evidence type="ECO:0000256" key="2">
    <source>
        <dbReference type="ARBA" id="ARBA00009580"/>
    </source>
</evidence>
<evidence type="ECO:0000313" key="13">
    <source>
        <dbReference type="Ensembl" id="ENSPMAP00000004719.1"/>
    </source>
</evidence>
<feature type="compositionally biased region" description="Basic residues" evidence="9">
    <location>
        <begin position="1343"/>
        <end position="1354"/>
    </location>
</feature>
<dbReference type="InterPro" id="IPR020422">
    <property type="entry name" value="TYR_PHOSPHATASE_DUAL_dom"/>
</dbReference>
<evidence type="ECO:0000259" key="10">
    <source>
        <dbReference type="PROSITE" id="PS50054"/>
    </source>
</evidence>
<dbReference type="Pfam" id="PF08766">
    <property type="entry name" value="DEK_C"/>
    <property type="match status" value="1"/>
</dbReference>
<dbReference type="InterPro" id="IPR043588">
    <property type="entry name" value="SSH-N"/>
</dbReference>
<dbReference type="InterPro" id="IPR014876">
    <property type="entry name" value="DEK_C"/>
</dbReference>
<dbReference type="PANTHER" id="PTHR45864:SF3">
    <property type="entry name" value="PROTEIN PHOSPHATASE SLINGSHOT HOMOLOG 2"/>
    <property type="match status" value="1"/>
</dbReference>
<dbReference type="InterPro" id="IPR043587">
    <property type="entry name" value="Phosphatase_SSH-like"/>
</dbReference>
<dbReference type="EC" id="3.1.3.16" evidence="3"/>
<feature type="compositionally biased region" description="Polar residues" evidence="9">
    <location>
        <begin position="665"/>
        <end position="679"/>
    </location>
</feature>
<keyword evidence="6" id="KW-0904">Protein phosphatase</keyword>
<dbReference type="PROSITE" id="PS50054">
    <property type="entry name" value="TYR_PHOSPHATASE_DUAL"/>
    <property type="match status" value="1"/>
</dbReference>
<dbReference type="SMART" id="SM00195">
    <property type="entry name" value="DSPc"/>
    <property type="match status" value="1"/>
</dbReference>
<keyword evidence="4" id="KW-0963">Cytoplasm</keyword>
<dbReference type="PROSITE" id="PS50056">
    <property type="entry name" value="TYR_PHOSPHATASE_2"/>
    <property type="match status" value="1"/>
</dbReference>
<feature type="compositionally biased region" description="Basic and acidic residues" evidence="9">
    <location>
        <begin position="641"/>
        <end position="658"/>
    </location>
</feature>
<feature type="region of interest" description="Disordered" evidence="9">
    <location>
        <begin position="1162"/>
        <end position="1181"/>
    </location>
</feature>
<organism evidence="13">
    <name type="scientific">Petromyzon marinus</name>
    <name type="common">Sea lamprey</name>
    <dbReference type="NCBI Taxonomy" id="7757"/>
    <lineage>
        <taxon>Eukaryota</taxon>
        <taxon>Metazoa</taxon>
        <taxon>Chordata</taxon>
        <taxon>Craniata</taxon>
        <taxon>Vertebrata</taxon>
        <taxon>Cyclostomata</taxon>
        <taxon>Hyperoartia</taxon>
        <taxon>Petromyzontiformes</taxon>
        <taxon>Petromyzontidae</taxon>
        <taxon>Petromyzon</taxon>
    </lineage>
</organism>
<dbReference type="InterPro" id="IPR029021">
    <property type="entry name" value="Prot-tyrosine_phosphatase-like"/>
</dbReference>
<dbReference type="InterPro" id="IPR000387">
    <property type="entry name" value="Tyr_Pase_dom"/>
</dbReference>
<feature type="region of interest" description="Disordered" evidence="9">
    <location>
        <begin position="1207"/>
        <end position="1232"/>
    </location>
</feature>
<dbReference type="GO" id="GO:0005856">
    <property type="term" value="C:cytoskeleton"/>
    <property type="evidence" value="ECO:0007669"/>
    <property type="project" value="UniProtKB-SubCell"/>
</dbReference>
<feature type="region of interest" description="Disordered" evidence="9">
    <location>
        <begin position="1265"/>
        <end position="1285"/>
    </location>
</feature>
<evidence type="ECO:0000256" key="4">
    <source>
        <dbReference type="ARBA" id="ARBA00022490"/>
    </source>
</evidence>
<dbReference type="GO" id="GO:0004722">
    <property type="term" value="F:protein serine/threonine phosphatase activity"/>
    <property type="evidence" value="ECO:0007669"/>
    <property type="project" value="UniProtKB-EC"/>
</dbReference>
<evidence type="ECO:0000256" key="3">
    <source>
        <dbReference type="ARBA" id="ARBA00013081"/>
    </source>
</evidence>
<comment type="similarity">
    <text evidence="2">Belongs to the protein-tyrosine phosphatase family.</text>
</comment>
<dbReference type="FunFam" id="3.90.190.10:FF:000004">
    <property type="entry name" value="Protein phosphatase Slingshot homolog 2"/>
    <property type="match status" value="1"/>
</dbReference>
<feature type="region of interest" description="Disordered" evidence="9">
    <location>
        <begin position="555"/>
        <end position="597"/>
    </location>
</feature>
<dbReference type="PROSITE" id="PS51998">
    <property type="entry name" value="DEK_C"/>
    <property type="match status" value="1"/>
</dbReference>
<feature type="region of interest" description="Disordered" evidence="9">
    <location>
        <begin position="1331"/>
        <end position="1370"/>
    </location>
</feature>
<dbReference type="STRING" id="7757.ENSPMAP00000004719"/>
<dbReference type="SUPFAM" id="SSF109715">
    <property type="entry name" value="DEK C-terminal domain"/>
    <property type="match status" value="1"/>
</dbReference>
<feature type="region of interest" description="Disordered" evidence="9">
    <location>
        <begin position="641"/>
        <end position="702"/>
    </location>
</feature>
<feature type="domain" description="Tyrosine-protein phosphatase" evidence="10">
    <location>
        <begin position="272"/>
        <end position="415"/>
    </location>
</feature>
<evidence type="ECO:0000259" key="12">
    <source>
        <dbReference type="PROSITE" id="PS51998"/>
    </source>
</evidence>
<dbReference type="GeneTree" id="ENSGT00940000157430"/>
<proteinExistence type="inferred from homology"/>
<dbReference type="PROSITE" id="PS00383">
    <property type="entry name" value="TYR_PHOSPHATASE_1"/>
    <property type="match status" value="1"/>
</dbReference>
<keyword evidence="5" id="KW-0378">Hydrolase</keyword>
<comment type="catalytic activity">
    <reaction evidence="8">
        <text>O-phospho-L-threonyl-[protein] + H2O = L-threonyl-[protein] + phosphate</text>
        <dbReference type="Rhea" id="RHEA:47004"/>
        <dbReference type="Rhea" id="RHEA-COMP:11060"/>
        <dbReference type="Rhea" id="RHEA-COMP:11605"/>
        <dbReference type="ChEBI" id="CHEBI:15377"/>
        <dbReference type="ChEBI" id="CHEBI:30013"/>
        <dbReference type="ChEBI" id="CHEBI:43474"/>
        <dbReference type="ChEBI" id="CHEBI:61977"/>
        <dbReference type="EC" id="3.1.3.16"/>
    </reaction>
</comment>
<dbReference type="CDD" id="cd14513">
    <property type="entry name" value="DSP_slingshot"/>
    <property type="match status" value="1"/>
</dbReference>
<dbReference type="SUPFAM" id="SSF52799">
    <property type="entry name" value="(Phosphotyrosine protein) phosphatases II"/>
    <property type="match status" value="1"/>
</dbReference>
<dbReference type="GO" id="GO:0003779">
    <property type="term" value="F:actin binding"/>
    <property type="evidence" value="ECO:0007669"/>
    <property type="project" value="InterPro"/>
</dbReference>
<evidence type="ECO:0000256" key="9">
    <source>
        <dbReference type="SAM" id="MobiDB-lite"/>
    </source>
</evidence>
<dbReference type="HOGENOM" id="CLU_006650_0_0_1"/>
<dbReference type="PANTHER" id="PTHR45864">
    <property type="entry name" value="SLINGSHOT PROTEIN PHOSPHATASE HOMOLOG"/>
    <property type="match status" value="1"/>
</dbReference>
<feature type="compositionally biased region" description="Polar residues" evidence="9">
    <location>
        <begin position="1171"/>
        <end position="1181"/>
    </location>
</feature>
<feature type="region of interest" description="Disordered" evidence="9">
    <location>
        <begin position="816"/>
        <end position="881"/>
    </location>
</feature>
<reference evidence="13" key="1">
    <citation type="submission" date="2025-08" db="UniProtKB">
        <authorList>
            <consortium name="Ensembl"/>
        </authorList>
    </citation>
    <scope>IDENTIFICATION</scope>
</reference>
<feature type="compositionally biased region" description="Basic and acidic residues" evidence="9">
    <location>
        <begin position="844"/>
        <end position="857"/>
    </location>
</feature>
<feature type="compositionally biased region" description="Basic and acidic residues" evidence="9">
    <location>
        <begin position="826"/>
        <end position="836"/>
    </location>
</feature>
<feature type="domain" description="Tyrosine specific protein phosphatases" evidence="11">
    <location>
        <begin position="340"/>
        <end position="393"/>
    </location>
</feature>
<dbReference type="InterPro" id="IPR000340">
    <property type="entry name" value="Dual-sp_phosphatase_cat-dom"/>
</dbReference>
<feature type="compositionally biased region" description="Polar residues" evidence="9">
    <location>
        <begin position="816"/>
        <end position="825"/>
    </location>
</feature>
<protein>
    <recommendedName>
        <fullName evidence="3">protein-serine/threonine phosphatase</fullName>
        <ecNumber evidence="3">3.1.3.16</ecNumber>
    </recommendedName>
</protein>
<sequence>SLSESFFTVKGAALFLPRGNGTTSPRASHRRSKHAGDLQQHLQAMLNILRAEDNIKLAVRLESGYPQRTRYMVVVYTNGRQDTEESIVLGMDFPSRESNTCTIGLVLPLWSDTKIHLDGDGGFSVTTVNRTHIFKPVSVQAMWSALQCLHKTCEMARINNYYPGSLFLTWVGYYESRINSEQSCVYEWNAMHDLQSMRSDSPVLFTDQPTERERTEKLLRTKLREIMMQKDLENITSKEIRTELEMLMNCNLKEYREFIDNEMIVILGQMDGASEIFDHVYLGSEWNASNLEELQSRGVGYILNVTREIDNFFPGLFVYHNIRVYDEEATDLLAYWNDTYKFISKAKNRKSGSKCLVHCKMGVSRSASTVIAYAMKEYGWSLDKAFNFVKEKRNVAKPNASFMRQLEEYQGILDASKQRHNKLWRSHSDSNLSERLMKPAGGLQGSKHHMAMYTYPKPSILTHNSMQAGGTGALGHRCPEELSPSHEVQTTRSRSFTKESTFYPFELGDTGMTGITRAGDGNNRSCLDEPQLFCLSSTSSCAAAAAMAWPTGGGLAVWPKSPDEEQEDAVAGHQHSQPEPSPPPIGGGPTEFTNETGDHATTVDAEVPLPESPPQACLTTSTEDKIDFFSAMEKFKVINEELSQENKGRERLMSRSEEPGPAIRSTGTRLSVSDGTSASTDKRNSQEVDVHNTQDDAAPNTSNSSIAQELVKILNQAEVPPVSVKEIVTGMESSSAGWSQGSAAEVAVSSPMLVASCPREDGTVPKGAVPNLPEMVRPITVPSLGHCRKGSLGHDSTTSFGFAQCSTGASDISQIAEGRSTQSRSDAPHLHTDRTMMHGTVRRATKELEERFKEHEPTASSPIVGASLSRKNSQNDGKIGRDLVWKSRKGEEQSVMLQKAQEVCPSKLKGAEPFKSHDPVYAKLSEVSPLVSNVEHCEVIIPEEVVVDSRHCDDTSDVAAPPAVERADAQPPQRTIEIIEYTPAVFNPAMKHGKGSNESSTVDSESDNKASMEVVFEENPDGSTSLLLPSRRPSKLYHQESLVFLEEKGLVKKHTKELNEKLSSPSSSVRAAPVGDEAASSTGFARSTPFCLLSLSVAVRDAPTCEHPTAFIVHGVTHTSTDTDTEIDSKIESEKAAECRNVTETDVENKHGISVKPLGTSETLVHDKKSSSTPRPNLQLFSPTPYIGSSIDSLQIGVNDTLSSGRVRQQAKEIESKNRQAGLTTPSRMKRSHSLAKLGSFGLCQEDTNDEASLDPVEPMELKRVLSTERSGQREPSQGERSSVIICSTKPIDILAHDDGNRSQLPVLQTQRVESSAGDDAHGSQSIVTAATQDAGSSVQRQQHGRTHPLRRLKKTSEKKRTTNPLYNTV</sequence>